<dbReference type="GO" id="GO:0018838">
    <property type="term" value="F:mandelate racemase activity"/>
    <property type="evidence" value="ECO:0007669"/>
    <property type="project" value="UniProtKB-EC"/>
</dbReference>
<reference evidence="5 6" key="1">
    <citation type="submission" date="2018-10" db="EMBL/GenBank/DDBJ databases">
        <authorList>
            <person name="Criscuolo A."/>
        </authorList>
    </citation>
    <scope>NUCLEOTIDE SEQUENCE [LARGE SCALE GENOMIC DNA]</scope>
    <source>
        <strain evidence="5">DnA1</strain>
    </source>
</reference>
<dbReference type="InterPro" id="IPR046945">
    <property type="entry name" value="RHMD-like"/>
</dbReference>
<evidence type="ECO:0000313" key="5">
    <source>
        <dbReference type="EMBL" id="VCU68927.1"/>
    </source>
</evidence>
<dbReference type="InterPro" id="IPR036849">
    <property type="entry name" value="Enolase-like_C_sf"/>
</dbReference>
<dbReference type="PANTHER" id="PTHR13794">
    <property type="entry name" value="ENOLASE SUPERFAMILY, MANDELATE RACEMASE"/>
    <property type="match status" value="1"/>
</dbReference>
<dbReference type="SFLD" id="SFLDS00001">
    <property type="entry name" value="Enolase"/>
    <property type="match status" value="1"/>
</dbReference>
<keyword evidence="5" id="KW-0413">Isomerase</keyword>
<dbReference type="InterPro" id="IPR013342">
    <property type="entry name" value="Mandelate_racemase_C"/>
</dbReference>
<feature type="domain" description="Mandelate racemase/muconate lactonizing enzyme C-terminal" evidence="4">
    <location>
        <begin position="161"/>
        <end position="255"/>
    </location>
</feature>
<keyword evidence="6" id="KW-1185">Reference proteome</keyword>
<organism evidence="5 6">
    <name type="scientific">Pigmentiphaga humi</name>
    <dbReference type="NCBI Taxonomy" id="2478468"/>
    <lineage>
        <taxon>Bacteria</taxon>
        <taxon>Pseudomonadati</taxon>
        <taxon>Pseudomonadota</taxon>
        <taxon>Betaproteobacteria</taxon>
        <taxon>Burkholderiales</taxon>
        <taxon>Alcaligenaceae</taxon>
        <taxon>Pigmentiphaga</taxon>
    </lineage>
</organism>
<dbReference type="InterPro" id="IPR029017">
    <property type="entry name" value="Enolase-like_N"/>
</dbReference>
<dbReference type="EMBL" id="UWPJ01000008">
    <property type="protein sequence ID" value="VCU68927.1"/>
    <property type="molecule type" value="Genomic_DNA"/>
</dbReference>
<dbReference type="PROSITE" id="PS00909">
    <property type="entry name" value="MR_MLE_2"/>
    <property type="match status" value="1"/>
</dbReference>
<dbReference type="GO" id="GO:0016836">
    <property type="term" value="F:hydro-lyase activity"/>
    <property type="evidence" value="ECO:0007669"/>
    <property type="project" value="TreeGrafter"/>
</dbReference>
<comment type="cofactor">
    <cofactor evidence="1">
        <name>Mg(2+)</name>
        <dbReference type="ChEBI" id="CHEBI:18420"/>
    </cofactor>
</comment>
<evidence type="ECO:0000313" key="6">
    <source>
        <dbReference type="Proteomes" id="UP000277294"/>
    </source>
</evidence>
<protein>
    <submittedName>
        <fullName evidence="5">Mandelate racemase</fullName>
        <ecNumber evidence="5">5.1.2.2</ecNumber>
    </submittedName>
</protein>
<dbReference type="PANTHER" id="PTHR13794:SF58">
    <property type="entry name" value="MITOCHONDRIAL ENOLASE SUPERFAMILY MEMBER 1"/>
    <property type="match status" value="1"/>
</dbReference>
<dbReference type="Gene3D" id="3.20.20.120">
    <property type="entry name" value="Enolase-like C-terminal domain"/>
    <property type="match status" value="1"/>
</dbReference>
<dbReference type="Proteomes" id="UP000277294">
    <property type="component" value="Unassembled WGS sequence"/>
</dbReference>
<dbReference type="GO" id="GO:0000287">
    <property type="term" value="F:magnesium ion binding"/>
    <property type="evidence" value="ECO:0007669"/>
    <property type="project" value="TreeGrafter"/>
</dbReference>
<dbReference type="AlphaFoldDB" id="A0A3P4AY16"/>
<accession>A0A3P4AY16</accession>
<dbReference type="SUPFAM" id="SSF54826">
    <property type="entry name" value="Enolase N-terminal domain-like"/>
    <property type="match status" value="1"/>
</dbReference>
<evidence type="ECO:0000256" key="1">
    <source>
        <dbReference type="ARBA" id="ARBA00001946"/>
    </source>
</evidence>
<dbReference type="SUPFAM" id="SSF51604">
    <property type="entry name" value="Enolase C-terminal domain-like"/>
    <property type="match status" value="1"/>
</dbReference>
<proteinExistence type="predicted"/>
<dbReference type="SMART" id="SM00922">
    <property type="entry name" value="MR_MLE"/>
    <property type="match status" value="1"/>
</dbReference>
<dbReference type="CDD" id="cd03316">
    <property type="entry name" value="MR_like"/>
    <property type="match status" value="1"/>
</dbReference>
<name>A0A3P4AY16_9BURK</name>
<dbReference type="Pfam" id="PF13378">
    <property type="entry name" value="MR_MLE_C"/>
    <property type="match status" value="1"/>
</dbReference>
<dbReference type="SFLD" id="SFLDG00179">
    <property type="entry name" value="mandelate_racemase"/>
    <property type="match status" value="1"/>
</dbReference>
<dbReference type="RefSeq" id="WP_246012902.1">
    <property type="nucleotide sequence ID" value="NZ_UWPJ01000008.1"/>
</dbReference>
<dbReference type="InterPro" id="IPR018110">
    <property type="entry name" value="Mandel_Rmase/mucon_lact_enz_CS"/>
</dbReference>
<evidence type="ECO:0000259" key="4">
    <source>
        <dbReference type="SMART" id="SM00922"/>
    </source>
</evidence>
<evidence type="ECO:0000256" key="2">
    <source>
        <dbReference type="ARBA" id="ARBA00022723"/>
    </source>
</evidence>
<dbReference type="Pfam" id="PF02746">
    <property type="entry name" value="MR_MLE_N"/>
    <property type="match status" value="1"/>
</dbReference>
<sequence>MNSLGDPGDALAIRDFEILLFRAPAVPPVQTSFGIMNDRPAVLVKLTDADGITGWGEIWCNFPSVGAEHRARLALAYLKPLVLAEAWPDPAACWRQLADRMAVLVLQTGEPGPIHNAIAGVEQALWDIAAKRAGMPLWRMLGGLTSGPVPVYASGINPTAPEKIARARYEEGYRAFKLKVGFGAERDDANLRAMRDAIGPASALMVDANQGWDFDEACRAGERMARYDLLWLEEPLRADAPIERWTELAARQPLRLAAGENLAGLEAFASHAQSGALAILQPDIGKWGGLSGSLAVARIAAEHGLWFCPHWLGGGIGLLAALHLKAAVGGPGYVEVDANPNPLRDGLAQPAFVVEEGAVRLSDRPGLGAEPDLAGCAGFLTEIPSAGM</sequence>
<keyword evidence="2" id="KW-0479">Metal-binding</keyword>
<dbReference type="InterPro" id="IPR029065">
    <property type="entry name" value="Enolase_C-like"/>
</dbReference>
<evidence type="ECO:0000256" key="3">
    <source>
        <dbReference type="ARBA" id="ARBA00022842"/>
    </source>
</evidence>
<dbReference type="GO" id="GO:0009063">
    <property type="term" value="P:amino acid catabolic process"/>
    <property type="evidence" value="ECO:0007669"/>
    <property type="project" value="InterPro"/>
</dbReference>
<keyword evidence="3" id="KW-0460">Magnesium</keyword>
<dbReference type="GO" id="GO:0016052">
    <property type="term" value="P:carbohydrate catabolic process"/>
    <property type="evidence" value="ECO:0007669"/>
    <property type="project" value="TreeGrafter"/>
</dbReference>
<dbReference type="Gene3D" id="3.30.390.10">
    <property type="entry name" value="Enolase-like, N-terminal domain"/>
    <property type="match status" value="1"/>
</dbReference>
<gene>
    <name evidence="5" type="primary">mdlA</name>
    <name evidence="5" type="ORF">PIGHUM_00986</name>
</gene>
<dbReference type="InterPro" id="IPR013341">
    <property type="entry name" value="Mandelate_racemase_N_dom"/>
</dbReference>
<dbReference type="EC" id="5.1.2.2" evidence="5"/>